<name>A0A0E3GSK3_CLOSL</name>
<dbReference type="AlphaFoldDB" id="A0A0E3GSK3"/>
<evidence type="ECO:0000256" key="1">
    <source>
        <dbReference type="SAM" id="MobiDB-lite"/>
    </source>
</evidence>
<dbReference type="HOGENOM" id="CLU_3307549_0_0_9"/>
<organism evidence="2 3">
    <name type="scientific">Clostridium scatologenes</name>
    <dbReference type="NCBI Taxonomy" id="1548"/>
    <lineage>
        <taxon>Bacteria</taxon>
        <taxon>Bacillati</taxon>
        <taxon>Bacillota</taxon>
        <taxon>Clostridia</taxon>
        <taxon>Eubacteriales</taxon>
        <taxon>Clostridiaceae</taxon>
        <taxon>Clostridium</taxon>
    </lineage>
</organism>
<gene>
    <name evidence="2" type="ORF">CSCA_5096</name>
</gene>
<accession>A0A0E3GSK3</accession>
<dbReference type="Proteomes" id="UP000033115">
    <property type="component" value="Chromosome"/>
</dbReference>
<protein>
    <submittedName>
        <fullName evidence="2">Uncharacterized protein</fullName>
    </submittedName>
</protein>
<reference evidence="2 3" key="1">
    <citation type="journal article" date="2015" name="J. Biotechnol.">
        <title>Complete genome sequence of a malodorant-producing acetogen, Clostridium scatologenes ATCC 25775(T).</title>
        <authorList>
            <person name="Zhu Z."/>
            <person name="Guo T."/>
            <person name="Zheng H."/>
            <person name="Song T."/>
            <person name="Ouyang P."/>
            <person name="Xie J."/>
        </authorList>
    </citation>
    <scope>NUCLEOTIDE SEQUENCE [LARGE SCALE GENOMIC DNA]</scope>
    <source>
        <strain evidence="2 3">ATCC 25775</strain>
    </source>
</reference>
<keyword evidence="3" id="KW-1185">Reference proteome</keyword>
<proteinExistence type="predicted"/>
<feature type="region of interest" description="Disordered" evidence="1">
    <location>
        <begin position="20"/>
        <end position="39"/>
    </location>
</feature>
<dbReference type="KEGG" id="csq:CSCA_5096"/>
<sequence length="39" mass="4389">MLIRTEKISVNLTGFSEAQASIKQQKAPRNTLTDLRSLE</sequence>
<evidence type="ECO:0000313" key="2">
    <source>
        <dbReference type="EMBL" id="AKA72221.1"/>
    </source>
</evidence>
<dbReference type="EMBL" id="CP009933">
    <property type="protein sequence ID" value="AKA72221.1"/>
    <property type="molecule type" value="Genomic_DNA"/>
</dbReference>
<evidence type="ECO:0000313" key="3">
    <source>
        <dbReference type="Proteomes" id="UP000033115"/>
    </source>
</evidence>